<evidence type="ECO:0000256" key="8">
    <source>
        <dbReference type="ARBA" id="ARBA00022723"/>
    </source>
</evidence>
<dbReference type="GO" id="GO:0008270">
    <property type="term" value="F:zinc ion binding"/>
    <property type="evidence" value="ECO:0007669"/>
    <property type="project" value="InterPro"/>
</dbReference>
<keyword evidence="9 14" id="KW-0378">Hydrolase</keyword>
<dbReference type="GO" id="GO:1990904">
    <property type="term" value="C:ribonucleoprotein complex"/>
    <property type="evidence" value="ECO:0007669"/>
    <property type="project" value="UniProtKB-KW"/>
</dbReference>
<keyword evidence="6 14" id="KW-0031">Aminopeptidase</keyword>
<evidence type="ECO:0000256" key="13">
    <source>
        <dbReference type="ARBA" id="ARBA00023274"/>
    </source>
</evidence>
<evidence type="ECO:0000256" key="4">
    <source>
        <dbReference type="ARBA" id="ARBA00009339"/>
    </source>
</evidence>
<evidence type="ECO:0000256" key="12">
    <source>
        <dbReference type="ARBA" id="ARBA00023049"/>
    </source>
</evidence>
<evidence type="ECO:0000256" key="11">
    <source>
        <dbReference type="ARBA" id="ARBA00022980"/>
    </source>
</evidence>
<evidence type="ECO:0000256" key="2">
    <source>
        <dbReference type="ARBA" id="ARBA00001947"/>
    </source>
</evidence>
<dbReference type="VEuPathDB" id="TriTrypDB:LdBPK_292470.1"/>
<accession>A0A504XPC8</accession>
<sequence>MATIMSEYVVQMAKEFVNFMNQAITPFHVVQTVAEMLKDAGYTQLHEEKAWPEITPGGKYYLMRNGTSIIAFSVGGKFDPMNGVKIVGAHTDSPNFLLKPRTKSTAADYQRVAVQCYGGGLWHSWFDRDLTVAGRVMISRERLEQKIIKIDKPIMRIPNLAIHLTSAKDREAFSPNKESHLIPIISTQIAAKIAECDDKDASNPNHCVSLMKAIASVAGCSADEIVDFDLSVIDTQPAVIGGIHDEFIFSPRLDNLISCYCAVKAIVEAGSLENDTMMRMVCLFDHEECGSSSSQGAAGSLVPDVIEHIVSNKTLRATLVANSFLLSVDGAHGCHPNYADKHENAHRPALHGGPVIKYNANVRYATNGLTAAVVKDMAKKADIPIQEFVVRNDSPCGSTIGPILSSLSGIKTADIGNPMISMHSIREMCGTVDVYYLTKLIESFFKFNKMGRFKPLAVKKKYAKKMNQNKPVPYWIRLRTGNRIKWNEKRRHWRRTKLNY</sequence>
<proteinExistence type="inferred from homology"/>
<evidence type="ECO:0000313" key="15">
    <source>
        <dbReference type="EMBL" id="TPP50661.1"/>
    </source>
</evidence>
<dbReference type="Pfam" id="PF02127">
    <property type="entry name" value="Peptidase_M18"/>
    <property type="match status" value="1"/>
</dbReference>
<evidence type="ECO:0000256" key="1">
    <source>
        <dbReference type="ARBA" id="ARBA00001335"/>
    </source>
</evidence>
<dbReference type="GO" id="GO:0004177">
    <property type="term" value="F:aminopeptidase activity"/>
    <property type="evidence" value="ECO:0007669"/>
    <property type="project" value="UniProtKB-KW"/>
</dbReference>
<comment type="similarity">
    <text evidence="4">Belongs to the eukaryotic ribosomal protein eL39 family.</text>
</comment>
<name>A0A504XPC8_LEIDO</name>
<dbReference type="GO" id="GO:0005737">
    <property type="term" value="C:cytoplasm"/>
    <property type="evidence" value="ECO:0007669"/>
    <property type="project" value="UniProtKB-ARBA"/>
</dbReference>
<evidence type="ECO:0000256" key="9">
    <source>
        <dbReference type="ARBA" id="ARBA00022801"/>
    </source>
</evidence>
<evidence type="ECO:0000256" key="14">
    <source>
        <dbReference type="RuleBase" id="RU004386"/>
    </source>
</evidence>
<dbReference type="PANTHER" id="PTHR28570:SF3">
    <property type="entry name" value="ASPARTYL AMINOPEPTIDASE"/>
    <property type="match status" value="1"/>
</dbReference>
<keyword evidence="8 14" id="KW-0479">Metal-binding</keyword>
<dbReference type="Proteomes" id="UP000318821">
    <property type="component" value="Unassembled WGS sequence"/>
</dbReference>
<keyword evidence="10 14" id="KW-0862">Zinc</keyword>
<comment type="cofactor">
    <cofactor evidence="2">
        <name>Zn(2+)</name>
        <dbReference type="ChEBI" id="CHEBI:29105"/>
    </cofactor>
</comment>
<comment type="caution">
    <text evidence="15">The sequence shown here is derived from an EMBL/GenBank/DDBJ whole genome shotgun (WGS) entry which is preliminary data.</text>
</comment>
<dbReference type="GO" id="GO:0003735">
    <property type="term" value="F:structural constituent of ribosome"/>
    <property type="evidence" value="ECO:0007669"/>
    <property type="project" value="InterPro"/>
</dbReference>
<keyword evidence="7 14" id="KW-0645">Protease</keyword>
<dbReference type="GO" id="GO:0006508">
    <property type="term" value="P:proteolysis"/>
    <property type="evidence" value="ECO:0007669"/>
    <property type="project" value="UniProtKB-KW"/>
</dbReference>
<dbReference type="GO" id="GO:0005840">
    <property type="term" value="C:ribosome"/>
    <property type="evidence" value="ECO:0007669"/>
    <property type="project" value="UniProtKB-KW"/>
</dbReference>
<dbReference type="PANTHER" id="PTHR28570">
    <property type="entry name" value="ASPARTYL AMINOPEPTIDASE"/>
    <property type="match status" value="1"/>
</dbReference>
<evidence type="ECO:0000313" key="16">
    <source>
        <dbReference type="Proteomes" id="UP000318821"/>
    </source>
</evidence>
<evidence type="ECO:0000256" key="7">
    <source>
        <dbReference type="ARBA" id="ARBA00022670"/>
    </source>
</evidence>
<reference evidence="16" key="1">
    <citation type="submission" date="2019-02" db="EMBL/GenBank/DDBJ databases">
        <title>FDA dAtabase for Regulatory Grade micrObial Sequences (FDA-ARGOS): Supporting development and validation of Infectious Disease Dx tests.</title>
        <authorList>
            <person name="Duncan R."/>
            <person name="Fisher C."/>
            <person name="Tallon L."/>
            <person name="Sadzewicz L."/>
            <person name="Sengamalay N."/>
            <person name="Ott S."/>
            <person name="Godinez A."/>
            <person name="Nagaraj S."/>
            <person name="Vavikolanu K."/>
            <person name="Vyas G."/>
            <person name="Nadendla S."/>
            <person name="Aluvathingal J."/>
            <person name="Sichtig H."/>
        </authorList>
    </citation>
    <scope>NUCLEOTIDE SEQUENCE [LARGE SCALE GENOMIC DNA]</scope>
    <source>
        <strain evidence="16">FDAARGOS_360</strain>
    </source>
</reference>
<dbReference type="InterPro" id="IPR023358">
    <property type="entry name" value="Peptidase_M18_dom2"/>
</dbReference>
<evidence type="ECO:0000256" key="10">
    <source>
        <dbReference type="ARBA" id="ARBA00022833"/>
    </source>
</evidence>
<dbReference type="EMBL" id="RHLD01000010">
    <property type="protein sequence ID" value="TPP50661.1"/>
    <property type="molecule type" value="Genomic_DNA"/>
</dbReference>
<dbReference type="InterPro" id="IPR000077">
    <property type="entry name" value="Ribosomal_eL39"/>
</dbReference>
<dbReference type="HAMAP" id="MF_00629">
    <property type="entry name" value="Ribosomal_eL39"/>
    <property type="match status" value="1"/>
</dbReference>
<dbReference type="GO" id="GO:0006412">
    <property type="term" value="P:translation"/>
    <property type="evidence" value="ECO:0007669"/>
    <property type="project" value="InterPro"/>
</dbReference>
<dbReference type="NCBIfam" id="NF002759">
    <property type="entry name" value="PRK02813.1"/>
    <property type="match status" value="1"/>
</dbReference>
<dbReference type="SUPFAM" id="SSF53187">
    <property type="entry name" value="Zn-dependent exopeptidases"/>
    <property type="match status" value="1"/>
</dbReference>
<dbReference type="CDD" id="cd05658">
    <property type="entry name" value="M18_DAP"/>
    <property type="match status" value="1"/>
</dbReference>
<dbReference type="FunFam" id="1.10.1620.10:FF:000001">
    <property type="entry name" value="60S ribosomal protein-like L39"/>
    <property type="match status" value="1"/>
</dbReference>
<dbReference type="InterPro" id="IPR001948">
    <property type="entry name" value="Peptidase_M18"/>
</dbReference>
<dbReference type="Gene3D" id="1.10.1620.10">
    <property type="entry name" value="Ribosomal protein L39e"/>
    <property type="match status" value="1"/>
</dbReference>
<dbReference type="FunFam" id="2.30.250.10:FF:000001">
    <property type="entry name" value="Aspartyl aminopeptidase 1"/>
    <property type="match status" value="1"/>
</dbReference>
<dbReference type="InterPro" id="IPR023626">
    <property type="entry name" value="Ribosomal_eL39_dom_sf"/>
</dbReference>
<organism evidence="15 16">
    <name type="scientific">Leishmania donovani</name>
    <dbReference type="NCBI Taxonomy" id="5661"/>
    <lineage>
        <taxon>Eukaryota</taxon>
        <taxon>Discoba</taxon>
        <taxon>Euglenozoa</taxon>
        <taxon>Kinetoplastea</taxon>
        <taxon>Metakinetoplastina</taxon>
        <taxon>Trypanosomatida</taxon>
        <taxon>Trypanosomatidae</taxon>
        <taxon>Leishmaniinae</taxon>
        <taxon>Leishmania</taxon>
    </lineage>
</organism>
<dbReference type="AlphaFoldDB" id="A0A504XPC8"/>
<dbReference type="InterPro" id="IPR020083">
    <property type="entry name" value="Ribosomal_eL39_CS"/>
</dbReference>
<dbReference type="SUPFAM" id="SSF101821">
    <property type="entry name" value="Aminopeptidase/glucanase lid domain"/>
    <property type="match status" value="1"/>
</dbReference>
<dbReference type="Pfam" id="PF00832">
    <property type="entry name" value="Ribosomal_L39"/>
    <property type="match status" value="1"/>
</dbReference>
<dbReference type="EC" id="3.4.11.21" evidence="5"/>
<dbReference type="VEuPathDB" id="TriTrypDB:LdCL_290030700"/>
<comment type="catalytic activity">
    <reaction evidence="1">
        <text>Release of an N-terminal aspartate or glutamate from a peptide, with a preference for aspartate.</text>
        <dbReference type="EC" id="3.4.11.21"/>
    </reaction>
</comment>
<comment type="similarity">
    <text evidence="3 14">Belongs to the peptidase M18 family.</text>
</comment>
<gene>
    <name evidence="15" type="ORF">CGC20_24870</name>
</gene>
<dbReference type="PROSITE" id="PS00051">
    <property type="entry name" value="RIBOSOMAL_L39E"/>
    <property type="match status" value="1"/>
</dbReference>
<protein>
    <recommendedName>
        <fullName evidence="5">aspartyl aminopeptidase</fullName>
        <ecNumber evidence="5">3.4.11.21</ecNumber>
    </recommendedName>
</protein>
<dbReference type="GO" id="GO:0008237">
    <property type="term" value="F:metallopeptidase activity"/>
    <property type="evidence" value="ECO:0007669"/>
    <property type="project" value="UniProtKB-KW"/>
</dbReference>
<dbReference type="Gene3D" id="2.30.250.10">
    <property type="entry name" value="Aminopeptidase i, Domain 2"/>
    <property type="match status" value="1"/>
</dbReference>
<evidence type="ECO:0000256" key="5">
    <source>
        <dbReference type="ARBA" id="ARBA00011965"/>
    </source>
</evidence>
<dbReference type="SUPFAM" id="SSF48662">
    <property type="entry name" value="Ribosomal protein L39e"/>
    <property type="match status" value="1"/>
</dbReference>
<dbReference type="PRINTS" id="PR00932">
    <property type="entry name" value="AMINO1PTASE"/>
</dbReference>
<dbReference type="Gene3D" id="3.40.630.10">
    <property type="entry name" value="Zn peptidases"/>
    <property type="match status" value="1"/>
</dbReference>
<keyword evidence="11" id="KW-0689">Ribosomal protein</keyword>
<keyword evidence="13" id="KW-0687">Ribonucleoprotein</keyword>
<evidence type="ECO:0000256" key="3">
    <source>
        <dbReference type="ARBA" id="ARBA00008290"/>
    </source>
</evidence>
<keyword evidence="12 14" id="KW-0482">Metalloprotease</keyword>
<evidence type="ECO:0000256" key="6">
    <source>
        <dbReference type="ARBA" id="ARBA00022438"/>
    </source>
</evidence>
<dbReference type="VEuPathDB" id="TriTrypDB:LDHU3_29.3670"/>